<dbReference type="AlphaFoldDB" id="A0A1Y1QD28"/>
<dbReference type="InterPro" id="IPR022789">
    <property type="entry name" value="ParD"/>
</dbReference>
<evidence type="ECO:0000313" key="2">
    <source>
        <dbReference type="Proteomes" id="UP000192491"/>
    </source>
</evidence>
<dbReference type="InterPro" id="IPR038296">
    <property type="entry name" value="ParD_sf"/>
</dbReference>
<dbReference type="Pfam" id="PF03693">
    <property type="entry name" value="ParD_antitoxin"/>
    <property type="match status" value="1"/>
</dbReference>
<accession>A0A1Y1QD28</accession>
<name>A0A1Y1QD28_9GAMM</name>
<organism evidence="1 2">
    <name type="scientific">Thiothrix lacustris</name>
    <dbReference type="NCBI Taxonomy" id="525917"/>
    <lineage>
        <taxon>Bacteria</taxon>
        <taxon>Pseudomonadati</taxon>
        <taxon>Pseudomonadota</taxon>
        <taxon>Gammaproteobacteria</taxon>
        <taxon>Thiotrichales</taxon>
        <taxon>Thiotrichaceae</taxon>
        <taxon>Thiothrix</taxon>
    </lineage>
</organism>
<protein>
    <submittedName>
        <fullName evidence="1">Uncharacterized protein</fullName>
    </submittedName>
</protein>
<dbReference type="EMBL" id="MTEJ01000445">
    <property type="protein sequence ID" value="OQX02921.1"/>
    <property type="molecule type" value="Genomic_DNA"/>
</dbReference>
<proteinExistence type="predicted"/>
<comment type="caution">
    <text evidence="1">The sequence shown here is derived from an EMBL/GenBank/DDBJ whole genome shotgun (WGS) entry which is preliminary data.</text>
</comment>
<dbReference type="Proteomes" id="UP000192491">
    <property type="component" value="Unassembled WGS sequence"/>
</dbReference>
<evidence type="ECO:0000313" key="1">
    <source>
        <dbReference type="EMBL" id="OQX02921.1"/>
    </source>
</evidence>
<sequence>MLDAGWYMLKTQLKQSHMEEQELRVQRLREALIAGENSGKPQLFDNEEFKREILHQSMDSDRHLQNN</sequence>
<dbReference type="Gene3D" id="6.10.10.120">
    <property type="entry name" value="Antitoxin ParD1-like"/>
    <property type="match status" value="1"/>
</dbReference>
<reference evidence="1 2" key="1">
    <citation type="submission" date="2017-01" db="EMBL/GenBank/DDBJ databases">
        <title>Novel large sulfur bacteria in the metagenomes of groundwater-fed chemosynthetic microbial mats in the Lake Huron basin.</title>
        <authorList>
            <person name="Sharrar A.M."/>
            <person name="Flood B.E."/>
            <person name="Bailey J.V."/>
            <person name="Jones D.S."/>
            <person name="Biddanda B."/>
            <person name="Ruberg S.A."/>
            <person name="Marcus D.N."/>
            <person name="Dick G.J."/>
        </authorList>
    </citation>
    <scope>NUCLEOTIDE SEQUENCE [LARGE SCALE GENOMIC DNA]</scope>
    <source>
        <strain evidence="1">A8</strain>
    </source>
</reference>
<gene>
    <name evidence="1" type="ORF">BWK73_41105</name>
</gene>